<evidence type="ECO:0000313" key="3">
    <source>
        <dbReference type="Proteomes" id="UP001209540"/>
    </source>
</evidence>
<dbReference type="Gene3D" id="1.25.40.10">
    <property type="entry name" value="Tetratricopeptide repeat domain"/>
    <property type="match status" value="1"/>
</dbReference>
<feature type="repeat" description="TPR" evidence="1">
    <location>
        <begin position="83"/>
        <end position="116"/>
    </location>
</feature>
<dbReference type="PROSITE" id="PS50005">
    <property type="entry name" value="TPR"/>
    <property type="match status" value="1"/>
</dbReference>
<name>A0AAD5JYG1_9FUNG</name>
<dbReference type="InterPro" id="IPR032675">
    <property type="entry name" value="LRR_dom_sf"/>
</dbReference>
<keyword evidence="1" id="KW-0802">TPR repeat</keyword>
<dbReference type="GO" id="GO:0019005">
    <property type="term" value="C:SCF ubiquitin ligase complex"/>
    <property type="evidence" value="ECO:0007669"/>
    <property type="project" value="TreeGrafter"/>
</dbReference>
<evidence type="ECO:0000313" key="2">
    <source>
        <dbReference type="EMBL" id="KAI9259686.1"/>
    </source>
</evidence>
<dbReference type="InterPro" id="IPR036047">
    <property type="entry name" value="F-box-like_dom_sf"/>
</dbReference>
<protein>
    <recommendedName>
        <fullName evidence="4">F-box domain-containing protein</fullName>
    </recommendedName>
</protein>
<reference evidence="2" key="2">
    <citation type="submission" date="2023-02" db="EMBL/GenBank/DDBJ databases">
        <authorList>
            <consortium name="DOE Joint Genome Institute"/>
            <person name="Mondo S.J."/>
            <person name="Chang Y."/>
            <person name="Wang Y."/>
            <person name="Ahrendt S."/>
            <person name="Andreopoulos W."/>
            <person name="Barry K."/>
            <person name="Beard J."/>
            <person name="Benny G.L."/>
            <person name="Blankenship S."/>
            <person name="Bonito G."/>
            <person name="Cuomo C."/>
            <person name="Desiro A."/>
            <person name="Gervers K.A."/>
            <person name="Hundley H."/>
            <person name="Kuo A."/>
            <person name="LaButti K."/>
            <person name="Lang B.F."/>
            <person name="Lipzen A."/>
            <person name="O'Donnell K."/>
            <person name="Pangilinan J."/>
            <person name="Reynolds N."/>
            <person name="Sandor L."/>
            <person name="Smith M.W."/>
            <person name="Tsang A."/>
            <person name="Grigoriev I.V."/>
            <person name="Stajich J.E."/>
            <person name="Spatafora J.W."/>
        </authorList>
    </citation>
    <scope>NUCLEOTIDE SEQUENCE</scope>
    <source>
        <strain evidence="2">RSA 2281</strain>
    </source>
</reference>
<dbReference type="EMBL" id="JAIXMP010000017">
    <property type="protein sequence ID" value="KAI9259686.1"/>
    <property type="molecule type" value="Genomic_DNA"/>
</dbReference>
<sequence>MFTTTLDTRITQPSFTKVRNAFDKRDYQDTIEKATITLEQIQKSQLIVMLDRRSYAFGMKGKYDMAIKDAKTMIEYGGLSMMSHGYLRLGNLLESQGKYGAAIQLYQEALEKLSTPDNDYCGYKQLMQAKITAEKKNNQRFDIISALPYELCDEIIGYLTEKEKATVLLDVSPIWHRQISNCQKTWAEISNNHNEDNGEIMVARAIPYIAEYIKNLTLKTNDKKAMSRYINHMEDGRFKSLQSLEITDEAIFYLIDTANSTLSLKKSFWIMQNTLTKLRINYNYEYSTLKLSDILYNCHHLKILEVISMDSFTDFLGDLECLQEAHLSLVDITLGLEPVSGESIRQLTKWCPNIRRLILEGATSCTVDVVCNCFPNLEIFGYNPGRIIPELGALNRAYDRGERTVNEQEQGLRGIFTRYIGYGVPEELFIPLLEKNQKTLERLYINMSKTKEQKLRNGMPSPAPDPSLARIRARYQCLKFDRLESLVCESDAKGVYESIFLKSSGSSLKRFCSVFSPKISTIADILITRPPFHHLKFSRIEYFGNEDARRQQDAYSMIRLFKSYAAISLPGSENRFEKFRCEYNNFISDAVLDVLAEIKTLKDIYIDNDCNISNQGLKNFLYKLNENDIKVTKLGLAGFISEVDDDLLVEIVRNLKSLEALYLCRLRNITANGIKNLVDNAKGLRYLNITFCYNINRSKDDVISYVKKNSTKVKNLRMFPYAYDECYEEFEVDI</sequence>
<evidence type="ECO:0008006" key="4">
    <source>
        <dbReference type="Google" id="ProtNLM"/>
    </source>
</evidence>
<dbReference type="SMART" id="SM00028">
    <property type="entry name" value="TPR"/>
    <property type="match status" value="1"/>
</dbReference>
<dbReference type="InterPro" id="IPR011990">
    <property type="entry name" value="TPR-like_helical_dom_sf"/>
</dbReference>
<gene>
    <name evidence="2" type="ORF">BDA99DRAFT_513933</name>
</gene>
<dbReference type="SUPFAM" id="SSF81383">
    <property type="entry name" value="F-box domain"/>
    <property type="match status" value="1"/>
</dbReference>
<dbReference type="InterPro" id="IPR019734">
    <property type="entry name" value="TPR_rpt"/>
</dbReference>
<dbReference type="Gene3D" id="3.80.10.10">
    <property type="entry name" value="Ribonuclease Inhibitor"/>
    <property type="match status" value="2"/>
</dbReference>
<dbReference type="SUPFAM" id="SSF48452">
    <property type="entry name" value="TPR-like"/>
    <property type="match status" value="1"/>
</dbReference>
<proteinExistence type="predicted"/>
<evidence type="ECO:0000256" key="1">
    <source>
        <dbReference type="PROSITE-ProRule" id="PRU00339"/>
    </source>
</evidence>
<dbReference type="GO" id="GO:0031146">
    <property type="term" value="P:SCF-dependent proteasomal ubiquitin-dependent protein catabolic process"/>
    <property type="evidence" value="ECO:0007669"/>
    <property type="project" value="TreeGrafter"/>
</dbReference>
<dbReference type="SUPFAM" id="SSF52047">
    <property type="entry name" value="RNI-like"/>
    <property type="match status" value="1"/>
</dbReference>
<keyword evidence="3" id="KW-1185">Reference proteome</keyword>
<dbReference type="PANTHER" id="PTHR13318">
    <property type="entry name" value="PARTNER OF PAIRED, ISOFORM B-RELATED"/>
    <property type="match status" value="1"/>
</dbReference>
<dbReference type="Proteomes" id="UP001209540">
    <property type="component" value="Unassembled WGS sequence"/>
</dbReference>
<comment type="caution">
    <text evidence="2">The sequence shown here is derived from an EMBL/GenBank/DDBJ whole genome shotgun (WGS) entry which is preliminary data.</text>
</comment>
<accession>A0AAD5JYG1</accession>
<organism evidence="2 3">
    <name type="scientific">Phascolomyces articulosus</name>
    <dbReference type="NCBI Taxonomy" id="60185"/>
    <lineage>
        <taxon>Eukaryota</taxon>
        <taxon>Fungi</taxon>
        <taxon>Fungi incertae sedis</taxon>
        <taxon>Mucoromycota</taxon>
        <taxon>Mucoromycotina</taxon>
        <taxon>Mucoromycetes</taxon>
        <taxon>Mucorales</taxon>
        <taxon>Lichtheimiaceae</taxon>
        <taxon>Phascolomyces</taxon>
    </lineage>
</organism>
<reference evidence="2" key="1">
    <citation type="journal article" date="2022" name="IScience">
        <title>Evolution of zygomycete secretomes and the origins of terrestrial fungal ecologies.</title>
        <authorList>
            <person name="Chang Y."/>
            <person name="Wang Y."/>
            <person name="Mondo S."/>
            <person name="Ahrendt S."/>
            <person name="Andreopoulos W."/>
            <person name="Barry K."/>
            <person name="Beard J."/>
            <person name="Benny G.L."/>
            <person name="Blankenship S."/>
            <person name="Bonito G."/>
            <person name="Cuomo C."/>
            <person name="Desiro A."/>
            <person name="Gervers K.A."/>
            <person name="Hundley H."/>
            <person name="Kuo A."/>
            <person name="LaButti K."/>
            <person name="Lang B.F."/>
            <person name="Lipzen A."/>
            <person name="O'Donnell K."/>
            <person name="Pangilinan J."/>
            <person name="Reynolds N."/>
            <person name="Sandor L."/>
            <person name="Smith M.E."/>
            <person name="Tsang A."/>
            <person name="Grigoriev I.V."/>
            <person name="Stajich J.E."/>
            <person name="Spatafora J.W."/>
        </authorList>
    </citation>
    <scope>NUCLEOTIDE SEQUENCE</scope>
    <source>
        <strain evidence="2">RSA 2281</strain>
    </source>
</reference>
<dbReference type="AlphaFoldDB" id="A0AAD5JYG1"/>